<name>A0ABT1HB85_9NOCA</name>
<keyword evidence="3" id="KW-1185">Reference proteome</keyword>
<feature type="transmembrane region" description="Helical" evidence="1">
    <location>
        <begin position="21"/>
        <end position="41"/>
    </location>
</feature>
<feature type="transmembrane region" description="Helical" evidence="1">
    <location>
        <begin position="208"/>
        <end position="230"/>
    </location>
</feature>
<feature type="transmembrane region" description="Helical" evidence="1">
    <location>
        <begin position="177"/>
        <end position="196"/>
    </location>
</feature>
<keyword evidence="1" id="KW-0812">Transmembrane</keyword>
<proteinExistence type="predicted"/>
<dbReference type="PANTHER" id="PTHR14207:SF0">
    <property type="entry name" value="3-BETA-HYDROXYSTEROID-DELTA(8),DELTA(7)-ISOMERASE"/>
    <property type="match status" value="1"/>
</dbReference>
<sequence length="278" mass="31767">MSYTFTEHNLTLPMTGRRKAIFVWAGMYANLNVLAWILIGFDLIPVQPTSDVIALVVILPTLFLPFIALLDNPGENRTRLQRGAEMVFLFFGMSVAIECFWEISWVVLNFTGTIHGATADDHWLWLWWMYGRADTRYLTNDAASMAIEICAASCGPIGLFGIYLLRSGRRIAGNWIAILYLWAMTFANLIFIAHVWYRGWEDIQGGWFGFWIVFIGWNLPWLIAPPFYVIPAAIRELKYLYELNLAKEMKAKGLDVVFEQIPAEPAEPMSAEPKRVTT</sequence>
<evidence type="ECO:0000256" key="1">
    <source>
        <dbReference type="SAM" id="Phobius"/>
    </source>
</evidence>
<gene>
    <name evidence="2" type="ORF">LX13_001315</name>
</gene>
<dbReference type="RefSeq" id="WP_253660474.1">
    <property type="nucleotide sequence ID" value="NZ_BAAAJQ010000001.1"/>
</dbReference>
<feature type="transmembrane region" description="Helical" evidence="1">
    <location>
        <begin position="83"/>
        <end position="103"/>
    </location>
</feature>
<organism evidence="2 3">
    <name type="scientific">Williamsia maris</name>
    <dbReference type="NCBI Taxonomy" id="72806"/>
    <lineage>
        <taxon>Bacteria</taxon>
        <taxon>Bacillati</taxon>
        <taxon>Actinomycetota</taxon>
        <taxon>Actinomycetes</taxon>
        <taxon>Mycobacteriales</taxon>
        <taxon>Nocardiaceae</taxon>
        <taxon>Williamsia</taxon>
    </lineage>
</organism>
<keyword evidence="1" id="KW-0472">Membrane</keyword>
<dbReference type="InterPro" id="IPR007905">
    <property type="entry name" value="EBP"/>
</dbReference>
<evidence type="ECO:0000313" key="3">
    <source>
        <dbReference type="Proteomes" id="UP001206895"/>
    </source>
</evidence>
<feature type="transmembrane region" description="Helical" evidence="1">
    <location>
        <begin position="142"/>
        <end position="165"/>
    </location>
</feature>
<keyword evidence="1" id="KW-1133">Transmembrane helix</keyword>
<accession>A0ABT1HB85</accession>
<comment type="caution">
    <text evidence="2">The sequence shown here is derived from an EMBL/GenBank/DDBJ whole genome shotgun (WGS) entry which is preliminary data.</text>
</comment>
<dbReference type="EMBL" id="JAMTCJ010000001">
    <property type="protein sequence ID" value="MCP2175508.1"/>
    <property type="molecule type" value="Genomic_DNA"/>
</dbReference>
<protein>
    <submittedName>
        <fullName evidence="2">Emopamil binding protein</fullName>
    </submittedName>
</protein>
<reference evidence="2 3" key="1">
    <citation type="submission" date="2022-06" db="EMBL/GenBank/DDBJ databases">
        <title>Genomic Encyclopedia of Archaeal and Bacterial Type Strains, Phase II (KMG-II): from individual species to whole genera.</title>
        <authorList>
            <person name="Goeker M."/>
        </authorList>
    </citation>
    <scope>NUCLEOTIDE SEQUENCE [LARGE SCALE GENOMIC DNA]</scope>
    <source>
        <strain evidence="2 3">DSM 44693</strain>
    </source>
</reference>
<dbReference type="PANTHER" id="PTHR14207">
    <property type="entry name" value="STEROL ISOMERASE"/>
    <property type="match status" value="1"/>
</dbReference>
<feature type="transmembrane region" description="Helical" evidence="1">
    <location>
        <begin position="53"/>
        <end position="71"/>
    </location>
</feature>
<evidence type="ECO:0000313" key="2">
    <source>
        <dbReference type="EMBL" id="MCP2175508.1"/>
    </source>
</evidence>
<dbReference type="Proteomes" id="UP001206895">
    <property type="component" value="Unassembled WGS sequence"/>
</dbReference>